<feature type="region of interest" description="Disordered" evidence="1">
    <location>
        <begin position="38"/>
        <end position="84"/>
    </location>
</feature>
<accession>A0AAQ4FLA9</accession>
<comment type="caution">
    <text evidence="2">The sequence shown here is derived from an EMBL/GenBank/DDBJ whole genome shotgun (WGS) entry which is preliminary data.</text>
</comment>
<sequence length="84" mass="9497">MAVTRQEGKNLTVCHFFYLQAWGIAPLFYPYGRMLAPRGSEASARPTYSTDPPLHLKRASHEEELLQRHETPTHVASDRSSLTA</sequence>
<evidence type="ECO:0000256" key="1">
    <source>
        <dbReference type="SAM" id="MobiDB-lite"/>
    </source>
</evidence>
<dbReference type="EMBL" id="JARKHS020001300">
    <property type="protein sequence ID" value="KAK8787896.1"/>
    <property type="molecule type" value="Genomic_DNA"/>
</dbReference>
<proteinExistence type="predicted"/>
<dbReference type="Proteomes" id="UP001321473">
    <property type="component" value="Unassembled WGS sequence"/>
</dbReference>
<protein>
    <submittedName>
        <fullName evidence="2">Uncharacterized protein</fullName>
    </submittedName>
</protein>
<feature type="compositionally biased region" description="Basic and acidic residues" evidence="1">
    <location>
        <begin position="59"/>
        <end position="72"/>
    </location>
</feature>
<evidence type="ECO:0000313" key="3">
    <source>
        <dbReference type="Proteomes" id="UP001321473"/>
    </source>
</evidence>
<keyword evidence="3" id="KW-1185">Reference proteome</keyword>
<evidence type="ECO:0000313" key="2">
    <source>
        <dbReference type="EMBL" id="KAK8787896.1"/>
    </source>
</evidence>
<gene>
    <name evidence="2" type="ORF">V5799_022331</name>
</gene>
<organism evidence="2 3">
    <name type="scientific">Amblyomma americanum</name>
    <name type="common">Lone star tick</name>
    <dbReference type="NCBI Taxonomy" id="6943"/>
    <lineage>
        <taxon>Eukaryota</taxon>
        <taxon>Metazoa</taxon>
        <taxon>Ecdysozoa</taxon>
        <taxon>Arthropoda</taxon>
        <taxon>Chelicerata</taxon>
        <taxon>Arachnida</taxon>
        <taxon>Acari</taxon>
        <taxon>Parasitiformes</taxon>
        <taxon>Ixodida</taxon>
        <taxon>Ixodoidea</taxon>
        <taxon>Ixodidae</taxon>
        <taxon>Amblyomminae</taxon>
        <taxon>Amblyomma</taxon>
    </lineage>
</organism>
<dbReference type="AlphaFoldDB" id="A0AAQ4FLA9"/>
<reference evidence="2 3" key="1">
    <citation type="journal article" date="2023" name="Arcadia Sci">
        <title>De novo assembly of a long-read Amblyomma americanum tick genome.</title>
        <authorList>
            <person name="Chou S."/>
            <person name="Poskanzer K.E."/>
            <person name="Rollins M."/>
            <person name="Thuy-Boun P.S."/>
        </authorList>
    </citation>
    <scope>NUCLEOTIDE SEQUENCE [LARGE SCALE GENOMIC DNA]</scope>
    <source>
        <strain evidence="2">F_SG_1</strain>
        <tissue evidence="2">Salivary glands</tissue>
    </source>
</reference>
<name>A0AAQ4FLA9_AMBAM</name>